<dbReference type="SUPFAM" id="SSF51735">
    <property type="entry name" value="NAD(P)-binding Rossmann-fold domains"/>
    <property type="match status" value="1"/>
</dbReference>
<protein>
    <submittedName>
        <fullName evidence="2">SDR family oxidoreductase</fullName>
    </submittedName>
</protein>
<dbReference type="Pfam" id="PF05368">
    <property type="entry name" value="NmrA"/>
    <property type="match status" value="1"/>
</dbReference>
<organism evidence="2 3">
    <name type="scientific">Nitratireductor mangrovi</name>
    <dbReference type="NCBI Taxonomy" id="2599600"/>
    <lineage>
        <taxon>Bacteria</taxon>
        <taxon>Pseudomonadati</taxon>
        <taxon>Pseudomonadota</taxon>
        <taxon>Alphaproteobacteria</taxon>
        <taxon>Hyphomicrobiales</taxon>
        <taxon>Phyllobacteriaceae</taxon>
        <taxon>Nitratireductor</taxon>
    </lineage>
</organism>
<dbReference type="Gene3D" id="3.40.50.720">
    <property type="entry name" value="NAD(P)-binding Rossmann-like Domain"/>
    <property type="match status" value="1"/>
</dbReference>
<dbReference type="AlphaFoldDB" id="A0A5B8L1J3"/>
<sequence>MTATILVTGASGQLGGAVLRHLLASQGVAPDNIIAVTRDPSRLADLAARGVTVRAGDFNDGPGLVEAFAGAEKILIISGADVGQRLAQHTAAVEAAVKAGAKRLAYTSMPNPEPGNSVIFAPEHHGTEEAIKATGLPYTLFRNGWYQENLLMSLPQAVASGQWYTSAGQGRVAHAAREDIAAAIAAALASEEAESVIYTLTGPEALTTDEIAARASRALGKALQVVHVSDDQLAGGMKAAGVPEAYVPMLVSFETNTREGGIDLVTDDIEKLTGVRPSAIEGFFTSHEAALAGKA</sequence>
<gene>
    <name evidence="2" type="ORF">FQ775_14950</name>
</gene>
<dbReference type="InterPro" id="IPR036291">
    <property type="entry name" value="NAD(P)-bd_dom_sf"/>
</dbReference>
<dbReference type="RefSeq" id="WP_146300213.1">
    <property type="nucleotide sequence ID" value="NZ_CP042301.2"/>
</dbReference>
<feature type="domain" description="NmrA-like" evidence="1">
    <location>
        <begin position="1"/>
        <end position="263"/>
    </location>
</feature>
<dbReference type="PANTHER" id="PTHR47129">
    <property type="entry name" value="QUINONE OXIDOREDUCTASE 2"/>
    <property type="match status" value="1"/>
</dbReference>
<dbReference type="Proteomes" id="UP000321389">
    <property type="component" value="Chromosome"/>
</dbReference>
<dbReference type="CDD" id="cd05269">
    <property type="entry name" value="TMR_SDR_a"/>
    <property type="match status" value="1"/>
</dbReference>
<reference evidence="2" key="1">
    <citation type="submission" date="2020-04" db="EMBL/GenBank/DDBJ databases">
        <title>Nitratireductor sp. nov. isolated from mangrove soil.</title>
        <authorList>
            <person name="Ye Y."/>
        </authorList>
    </citation>
    <scope>NUCLEOTIDE SEQUENCE</scope>
    <source>
        <strain evidence="2">SY7</strain>
    </source>
</reference>
<dbReference type="OrthoDB" id="7771794at2"/>
<evidence type="ECO:0000313" key="2">
    <source>
        <dbReference type="EMBL" id="QDZ01570.1"/>
    </source>
</evidence>
<dbReference type="EMBL" id="CP042301">
    <property type="protein sequence ID" value="QDZ01570.1"/>
    <property type="molecule type" value="Genomic_DNA"/>
</dbReference>
<dbReference type="KEGG" id="niy:FQ775_14950"/>
<proteinExistence type="predicted"/>
<dbReference type="Gene3D" id="3.90.25.10">
    <property type="entry name" value="UDP-galactose 4-epimerase, domain 1"/>
    <property type="match status" value="1"/>
</dbReference>
<dbReference type="InterPro" id="IPR052718">
    <property type="entry name" value="NmrA-type_oxidoreductase"/>
</dbReference>
<keyword evidence="3" id="KW-1185">Reference proteome</keyword>
<evidence type="ECO:0000313" key="3">
    <source>
        <dbReference type="Proteomes" id="UP000321389"/>
    </source>
</evidence>
<dbReference type="InterPro" id="IPR008030">
    <property type="entry name" value="NmrA-like"/>
</dbReference>
<evidence type="ECO:0000259" key="1">
    <source>
        <dbReference type="Pfam" id="PF05368"/>
    </source>
</evidence>
<dbReference type="PANTHER" id="PTHR47129:SF1">
    <property type="entry name" value="NMRA-LIKE DOMAIN-CONTAINING PROTEIN"/>
    <property type="match status" value="1"/>
</dbReference>
<accession>A0A5B8L1J3</accession>
<name>A0A5B8L1J3_9HYPH</name>